<keyword evidence="1" id="KW-0472">Membrane</keyword>
<feature type="transmembrane region" description="Helical" evidence="1">
    <location>
        <begin position="93"/>
        <end position="115"/>
    </location>
</feature>
<reference evidence="2 3" key="1">
    <citation type="journal article" date="2020" name="ISME J.">
        <title>Uncovering the hidden diversity of litter-decomposition mechanisms in mushroom-forming fungi.</title>
        <authorList>
            <person name="Floudas D."/>
            <person name="Bentzer J."/>
            <person name="Ahren D."/>
            <person name="Johansson T."/>
            <person name="Persson P."/>
            <person name="Tunlid A."/>
        </authorList>
    </citation>
    <scope>NUCLEOTIDE SEQUENCE [LARGE SCALE GENOMIC DNA]</scope>
    <source>
        <strain evidence="2 3">CBS 406.79</strain>
    </source>
</reference>
<evidence type="ECO:0000313" key="3">
    <source>
        <dbReference type="Proteomes" id="UP000518752"/>
    </source>
</evidence>
<gene>
    <name evidence="2" type="ORF">D9757_013655</name>
</gene>
<feature type="transmembrane region" description="Helical" evidence="1">
    <location>
        <begin position="127"/>
        <end position="150"/>
    </location>
</feature>
<feature type="transmembrane region" description="Helical" evidence="1">
    <location>
        <begin position="55"/>
        <end position="73"/>
    </location>
</feature>
<dbReference type="AlphaFoldDB" id="A0A8H5CSP6"/>
<comment type="caution">
    <text evidence="2">The sequence shown here is derived from an EMBL/GenBank/DDBJ whole genome shotgun (WGS) entry which is preliminary data.</text>
</comment>
<name>A0A8H5CSP6_9AGAR</name>
<proteinExistence type="predicted"/>
<dbReference type="OrthoDB" id="2548432at2759"/>
<feature type="transmembrane region" description="Helical" evidence="1">
    <location>
        <begin position="232"/>
        <end position="257"/>
    </location>
</feature>
<accession>A0A8H5CSP6</accession>
<evidence type="ECO:0000256" key="1">
    <source>
        <dbReference type="SAM" id="Phobius"/>
    </source>
</evidence>
<evidence type="ECO:0000313" key="2">
    <source>
        <dbReference type="EMBL" id="KAF5347145.1"/>
    </source>
</evidence>
<organism evidence="2 3">
    <name type="scientific">Collybiopsis confluens</name>
    <dbReference type="NCBI Taxonomy" id="2823264"/>
    <lineage>
        <taxon>Eukaryota</taxon>
        <taxon>Fungi</taxon>
        <taxon>Dikarya</taxon>
        <taxon>Basidiomycota</taxon>
        <taxon>Agaricomycotina</taxon>
        <taxon>Agaricomycetes</taxon>
        <taxon>Agaricomycetidae</taxon>
        <taxon>Agaricales</taxon>
        <taxon>Marasmiineae</taxon>
        <taxon>Omphalotaceae</taxon>
        <taxon>Collybiopsis</taxon>
    </lineage>
</organism>
<feature type="transmembrane region" description="Helical" evidence="1">
    <location>
        <begin position="20"/>
        <end position="43"/>
    </location>
</feature>
<dbReference type="EMBL" id="JAACJN010000341">
    <property type="protein sequence ID" value="KAF5347145.1"/>
    <property type="molecule type" value="Genomic_DNA"/>
</dbReference>
<keyword evidence="1" id="KW-0812">Transmembrane</keyword>
<keyword evidence="1" id="KW-1133">Transmembrane helix</keyword>
<keyword evidence="3" id="KW-1185">Reference proteome</keyword>
<dbReference type="Proteomes" id="UP000518752">
    <property type="component" value="Unassembled WGS sequence"/>
</dbReference>
<sequence length="322" mass="35730">MPTLQLSPTVEEYIFGINNVLRLLLVETAWTGALIPLLILLFFLSTPAGRRKPIFIMNAFAVVMGIGLGSFNIHNKVTAFKLHPGNPRKTTLLAHSGMLFLMPVAMDCILAYRLTAVYPRHATPNHLLATIFVPIALFKVTRIINLAIFLKGLSNALAKSKYGPSISPGDFESLWNVPYLKVEWVLQVIDNSFEQLYISVFPVAVVEGPITRKDLQGYIIIQLIIIFTHREYLLVADILVTNLYFEIVCVVFATIWAMKTSTEVEAQVDRGTYPPGSTDYGGDMVFALPTESGGTGSVEDGNSIHNHDSSAHFSRWVFPCRA</sequence>
<protein>
    <submittedName>
        <fullName evidence="2">Uncharacterized protein</fullName>
    </submittedName>
</protein>